<dbReference type="EMBL" id="JAWDGP010001587">
    <property type="protein sequence ID" value="KAK3790052.1"/>
    <property type="molecule type" value="Genomic_DNA"/>
</dbReference>
<sequence>STPSAWQQRMTKFGVGRIPLTPFSFLVCREEPWVGTSKGLLHDAGDKEEVCWRQKETPRATLVILTLGPSQGSIVTNHGEVETRIQAVFFCYRA</sequence>
<organism evidence="1 2">
    <name type="scientific">Elysia crispata</name>
    <name type="common">lettuce slug</name>
    <dbReference type="NCBI Taxonomy" id="231223"/>
    <lineage>
        <taxon>Eukaryota</taxon>
        <taxon>Metazoa</taxon>
        <taxon>Spiralia</taxon>
        <taxon>Lophotrochozoa</taxon>
        <taxon>Mollusca</taxon>
        <taxon>Gastropoda</taxon>
        <taxon>Heterobranchia</taxon>
        <taxon>Euthyneura</taxon>
        <taxon>Panpulmonata</taxon>
        <taxon>Sacoglossa</taxon>
        <taxon>Placobranchoidea</taxon>
        <taxon>Plakobranchidae</taxon>
        <taxon>Elysia</taxon>
    </lineage>
</organism>
<name>A0AAE1E109_9GAST</name>
<comment type="caution">
    <text evidence="1">The sequence shown here is derived from an EMBL/GenBank/DDBJ whole genome shotgun (WGS) entry which is preliminary data.</text>
</comment>
<feature type="non-terminal residue" evidence="1">
    <location>
        <position position="1"/>
    </location>
</feature>
<reference evidence="1" key="1">
    <citation type="journal article" date="2023" name="G3 (Bethesda)">
        <title>A reference genome for the long-term kleptoplast-retaining sea slug Elysia crispata morphotype clarki.</title>
        <authorList>
            <person name="Eastman K.E."/>
            <person name="Pendleton A.L."/>
            <person name="Shaikh M.A."/>
            <person name="Suttiyut T."/>
            <person name="Ogas R."/>
            <person name="Tomko P."/>
            <person name="Gavelis G."/>
            <person name="Widhalm J.R."/>
            <person name="Wisecaver J.H."/>
        </authorList>
    </citation>
    <scope>NUCLEOTIDE SEQUENCE</scope>
    <source>
        <strain evidence="1">ECLA1</strain>
    </source>
</reference>
<keyword evidence="2" id="KW-1185">Reference proteome</keyword>
<dbReference type="AlphaFoldDB" id="A0AAE1E109"/>
<dbReference type="Proteomes" id="UP001283361">
    <property type="component" value="Unassembled WGS sequence"/>
</dbReference>
<evidence type="ECO:0000313" key="1">
    <source>
        <dbReference type="EMBL" id="KAK3790052.1"/>
    </source>
</evidence>
<accession>A0AAE1E109</accession>
<gene>
    <name evidence="1" type="ORF">RRG08_065910</name>
</gene>
<proteinExistence type="predicted"/>
<evidence type="ECO:0000313" key="2">
    <source>
        <dbReference type="Proteomes" id="UP001283361"/>
    </source>
</evidence>
<protein>
    <submittedName>
        <fullName evidence="1">Uncharacterized protein</fullName>
    </submittedName>
</protein>